<evidence type="ECO:0000313" key="5">
    <source>
        <dbReference type="Proteomes" id="UP000310541"/>
    </source>
</evidence>
<dbReference type="InterPro" id="IPR023186">
    <property type="entry name" value="IUNH"/>
</dbReference>
<organism evidence="4 5">
    <name type="scientific">Guptibacillus hwajinpoensis</name>
    <dbReference type="NCBI Taxonomy" id="208199"/>
    <lineage>
        <taxon>Bacteria</taxon>
        <taxon>Bacillati</taxon>
        <taxon>Bacillota</taxon>
        <taxon>Bacilli</taxon>
        <taxon>Bacillales</taxon>
        <taxon>Guptibacillaceae</taxon>
        <taxon>Guptibacillus</taxon>
    </lineage>
</organism>
<dbReference type="InterPro" id="IPR036452">
    <property type="entry name" value="Ribo_hydro-like"/>
</dbReference>
<dbReference type="GO" id="GO:0006152">
    <property type="term" value="P:purine nucleoside catabolic process"/>
    <property type="evidence" value="ECO:0007669"/>
    <property type="project" value="TreeGrafter"/>
</dbReference>
<dbReference type="CDD" id="cd00455">
    <property type="entry name" value="nuc_hydro"/>
    <property type="match status" value="1"/>
</dbReference>
<name>A0A4U1MMU4_9BACL</name>
<dbReference type="Gene3D" id="3.90.245.10">
    <property type="entry name" value="Ribonucleoside hydrolase-like"/>
    <property type="match status" value="1"/>
</dbReference>
<gene>
    <name evidence="4" type="ORF">FBF83_04535</name>
</gene>
<dbReference type="RefSeq" id="WP_136945921.1">
    <property type="nucleotide sequence ID" value="NZ_SWFM01000001.1"/>
</dbReference>
<keyword evidence="2" id="KW-0326">Glycosidase</keyword>
<dbReference type="GO" id="GO:0008477">
    <property type="term" value="F:purine nucleosidase activity"/>
    <property type="evidence" value="ECO:0007669"/>
    <property type="project" value="TreeGrafter"/>
</dbReference>
<evidence type="ECO:0000256" key="1">
    <source>
        <dbReference type="ARBA" id="ARBA00022801"/>
    </source>
</evidence>
<dbReference type="InterPro" id="IPR001910">
    <property type="entry name" value="Inosine/uridine_hydrolase_dom"/>
</dbReference>
<sequence length="314" mass="34757">MGRKVLFFGDVGIDDTVALIYAYLSNDIDVIGIVACYGNVSKKQTTRNVRYLLEKIGRTDIPVMGGAEKPMTGEVPVFYPDVHGPQGLGPISPPPANALALENFFEVIGIIEKYSDLVIVNVGRMTSLATLFLLYPDTMKSINSFYIMGGAFNVPGNVTPSAEANFYADPVAANIVMRYAENVFLYPLNVTQNAIVTPGMVNYINRKDRTHLLKPLLDYYYEEFYKKKVPGIEGAPVHDALTLMGVREGKMCEFYRTAVAVEISGEARGLSIGDFRKTFDPHDFDGRPIHSVAISLDYLSFYKSFMGTMSGDEF</sequence>
<dbReference type="PANTHER" id="PTHR12304">
    <property type="entry name" value="INOSINE-URIDINE PREFERRING NUCLEOSIDE HYDROLASE"/>
    <property type="match status" value="1"/>
</dbReference>
<evidence type="ECO:0000256" key="2">
    <source>
        <dbReference type="ARBA" id="ARBA00023295"/>
    </source>
</evidence>
<dbReference type="AlphaFoldDB" id="A0A4U1MMU4"/>
<reference evidence="4 5" key="1">
    <citation type="submission" date="2019-04" db="EMBL/GenBank/DDBJ databases">
        <title>Genome sequence of Bacillus hwajinpoensis strain Y2.</title>
        <authorList>
            <person name="Fair J.L."/>
            <person name="Maclea K.S."/>
        </authorList>
    </citation>
    <scope>NUCLEOTIDE SEQUENCE [LARGE SCALE GENOMIC DNA]</scope>
    <source>
        <strain evidence="4 5">Y2</strain>
    </source>
</reference>
<dbReference type="EMBL" id="SWFM01000001">
    <property type="protein sequence ID" value="TKD72071.1"/>
    <property type="molecule type" value="Genomic_DNA"/>
</dbReference>
<feature type="domain" description="Inosine/uridine-preferring nucleoside hydrolase" evidence="3">
    <location>
        <begin position="6"/>
        <end position="301"/>
    </location>
</feature>
<dbReference type="OrthoDB" id="9797882at2"/>
<dbReference type="Proteomes" id="UP000310541">
    <property type="component" value="Unassembled WGS sequence"/>
</dbReference>
<comment type="caution">
    <text evidence="4">The sequence shown here is derived from an EMBL/GenBank/DDBJ whole genome shotgun (WGS) entry which is preliminary data.</text>
</comment>
<dbReference type="PANTHER" id="PTHR12304:SF4">
    <property type="entry name" value="URIDINE NUCLEOSIDASE"/>
    <property type="match status" value="1"/>
</dbReference>
<dbReference type="GO" id="GO:0005829">
    <property type="term" value="C:cytosol"/>
    <property type="evidence" value="ECO:0007669"/>
    <property type="project" value="TreeGrafter"/>
</dbReference>
<keyword evidence="1 4" id="KW-0378">Hydrolase</keyword>
<evidence type="ECO:0000313" key="4">
    <source>
        <dbReference type="EMBL" id="TKD72071.1"/>
    </source>
</evidence>
<dbReference type="SUPFAM" id="SSF53590">
    <property type="entry name" value="Nucleoside hydrolase"/>
    <property type="match status" value="1"/>
</dbReference>
<evidence type="ECO:0000259" key="3">
    <source>
        <dbReference type="Pfam" id="PF01156"/>
    </source>
</evidence>
<accession>A0A4U1MMU4</accession>
<protein>
    <submittedName>
        <fullName evidence="4">Nucleoside hydrolase</fullName>
    </submittedName>
</protein>
<dbReference type="Pfam" id="PF01156">
    <property type="entry name" value="IU_nuc_hydro"/>
    <property type="match status" value="1"/>
</dbReference>
<proteinExistence type="predicted"/>